<feature type="compositionally biased region" description="Basic residues" evidence="1">
    <location>
        <begin position="137"/>
        <end position="146"/>
    </location>
</feature>
<feature type="compositionally biased region" description="Polar residues" evidence="1">
    <location>
        <begin position="93"/>
        <end position="103"/>
    </location>
</feature>
<dbReference type="AlphaFoldDB" id="A0A1U7VK46"/>
<dbReference type="SUPFAM" id="SSF53098">
    <property type="entry name" value="Ribonuclease H-like"/>
    <property type="match status" value="1"/>
</dbReference>
<feature type="region of interest" description="Disordered" evidence="1">
    <location>
        <begin position="83"/>
        <end position="170"/>
    </location>
</feature>
<evidence type="ECO:0000259" key="2">
    <source>
        <dbReference type="Pfam" id="PF13456"/>
    </source>
</evidence>
<proteinExistence type="predicted"/>
<dbReference type="Pfam" id="PF13456">
    <property type="entry name" value="RVT_3"/>
    <property type="match status" value="1"/>
</dbReference>
<dbReference type="GO" id="GO:0003676">
    <property type="term" value="F:nucleic acid binding"/>
    <property type="evidence" value="ECO:0007669"/>
    <property type="project" value="InterPro"/>
</dbReference>
<evidence type="ECO:0000313" key="3">
    <source>
        <dbReference type="Proteomes" id="UP000189701"/>
    </source>
</evidence>
<accession>A0A1U7VK46</accession>
<name>A0A1U7VK46_NICSY</name>
<evidence type="ECO:0000313" key="4">
    <source>
        <dbReference type="RefSeq" id="XP_009768407.1"/>
    </source>
</evidence>
<dbReference type="PANTHER" id="PTHR48475">
    <property type="entry name" value="RIBONUCLEASE H"/>
    <property type="match status" value="1"/>
</dbReference>
<dbReference type="InterPro" id="IPR012337">
    <property type="entry name" value="RNaseH-like_sf"/>
</dbReference>
<dbReference type="OrthoDB" id="1740934at2759"/>
<dbReference type="CDD" id="cd09279">
    <property type="entry name" value="RNase_HI_like"/>
    <property type="match status" value="1"/>
</dbReference>
<dbReference type="InterPro" id="IPR002156">
    <property type="entry name" value="RNaseH_domain"/>
</dbReference>
<keyword evidence="3" id="KW-1185">Reference proteome</keyword>
<dbReference type="Proteomes" id="UP000189701">
    <property type="component" value="Unplaced"/>
</dbReference>
<dbReference type="STRING" id="4096.A0A1U7VK46"/>
<sequence length="170" mass="19184">MTNNEAEYEAVIAGLKLALKYGARRVVLRCDSQLIVNQVIGTFQIKEQSLQKYQAEIHKLLPEFDECRLDQIPRAQNIEVYGLAKRDTPIGQKGSQKASNAGDQVQHHKPRPIQKNIWRPLSKVPRAEPNKTGPRGGTRRPLRRPYRQPSPRQVPHSSGVLLAHNKKGSS</sequence>
<dbReference type="PANTHER" id="PTHR48475:SF2">
    <property type="entry name" value="RIBONUCLEASE H"/>
    <property type="match status" value="1"/>
</dbReference>
<evidence type="ECO:0000256" key="1">
    <source>
        <dbReference type="SAM" id="MobiDB-lite"/>
    </source>
</evidence>
<dbReference type="RefSeq" id="XP_009768407.1">
    <property type="nucleotide sequence ID" value="XM_009770105.1"/>
</dbReference>
<dbReference type="Gene3D" id="3.30.420.10">
    <property type="entry name" value="Ribonuclease H-like superfamily/Ribonuclease H"/>
    <property type="match status" value="1"/>
</dbReference>
<dbReference type="InterPro" id="IPR036397">
    <property type="entry name" value="RNaseH_sf"/>
</dbReference>
<gene>
    <name evidence="4" type="primary">LOC104219413</name>
</gene>
<dbReference type="eggNOG" id="KOG0017">
    <property type="taxonomic scope" value="Eukaryota"/>
</dbReference>
<protein>
    <submittedName>
        <fullName evidence="4">Uncharacterized protein LOC104219413</fullName>
    </submittedName>
</protein>
<organism evidence="3 4">
    <name type="scientific">Nicotiana sylvestris</name>
    <name type="common">Wood tobacco</name>
    <name type="synonym">South American tobacco</name>
    <dbReference type="NCBI Taxonomy" id="4096"/>
    <lineage>
        <taxon>Eukaryota</taxon>
        <taxon>Viridiplantae</taxon>
        <taxon>Streptophyta</taxon>
        <taxon>Embryophyta</taxon>
        <taxon>Tracheophyta</taxon>
        <taxon>Spermatophyta</taxon>
        <taxon>Magnoliopsida</taxon>
        <taxon>eudicotyledons</taxon>
        <taxon>Gunneridae</taxon>
        <taxon>Pentapetalae</taxon>
        <taxon>asterids</taxon>
        <taxon>lamiids</taxon>
        <taxon>Solanales</taxon>
        <taxon>Solanaceae</taxon>
        <taxon>Nicotianoideae</taxon>
        <taxon>Nicotianeae</taxon>
        <taxon>Nicotiana</taxon>
    </lineage>
</organism>
<reference evidence="4" key="2">
    <citation type="submission" date="2025-08" db="UniProtKB">
        <authorList>
            <consortium name="RefSeq"/>
        </authorList>
    </citation>
    <scope>IDENTIFICATION</scope>
    <source>
        <tissue evidence="4">Leaf</tissue>
    </source>
</reference>
<reference evidence="3" key="1">
    <citation type="journal article" date="2013" name="Genome Biol.">
        <title>Reference genomes and transcriptomes of Nicotiana sylvestris and Nicotiana tomentosiformis.</title>
        <authorList>
            <person name="Sierro N."/>
            <person name="Battey J.N."/>
            <person name="Ouadi S."/>
            <person name="Bovet L."/>
            <person name="Goepfert S."/>
            <person name="Bakaher N."/>
            <person name="Peitsch M.C."/>
            <person name="Ivanov N.V."/>
        </authorList>
    </citation>
    <scope>NUCLEOTIDE SEQUENCE [LARGE SCALE GENOMIC DNA]</scope>
</reference>
<dbReference type="GO" id="GO:0004523">
    <property type="term" value="F:RNA-DNA hybrid ribonuclease activity"/>
    <property type="evidence" value="ECO:0007669"/>
    <property type="project" value="InterPro"/>
</dbReference>
<feature type="domain" description="RNase H type-1" evidence="2">
    <location>
        <begin position="1"/>
        <end position="86"/>
    </location>
</feature>